<dbReference type="Proteomes" id="UP001519309">
    <property type="component" value="Unassembled WGS sequence"/>
</dbReference>
<comment type="caution">
    <text evidence="1">The sequence shown here is derived from an EMBL/GenBank/DDBJ whole genome shotgun (WGS) entry which is preliminary data.</text>
</comment>
<proteinExistence type="predicted"/>
<sequence>MIARTALVHMDQASGSATIACGEAPESKLLAGAFRLRSGDVGVFPAAVRLAGDVGGLRRV</sequence>
<organism evidence="1 2">
    <name type="scientific">Streptomyces griseochromogenes</name>
    <dbReference type="NCBI Taxonomy" id="68214"/>
    <lineage>
        <taxon>Bacteria</taxon>
        <taxon>Bacillati</taxon>
        <taxon>Actinomycetota</taxon>
        <taxon>Actinomycetes</taxon>
        <taxon>Kitasatosporales</taxon>
        <taxon>Streptomycetaceae</taxon>
        <taxon>Streptomyces</taxon>
    </lineage>
</organism>
<keyword evidence="2" id="KW-1185">Reference proteome</keyword>
<protein>
    <submittedName>
        <fullName evidence="1">Uncharacterized protein</fullName>
    </submittedName>
</protein>
<accession>A0ABS4M7T7</accession>
<dbReference type="EMBL" id="JAGGLP010000033">
    <property type="protein sequence ID" value="MBP2055730.1"/>
    <property type="molecule type" value="Genomic_DNA"/>
</dbReference>
<reference evidence="1 2" key="1">
    <citation type="submission" date="2021-03" db="EMBL/GenBank/DDBJ databases">
        <title>Genomic Encyclopedia of Type Strains, Phase IV (KMG-IV): sequencing the most valuable type-strain genomes for metagenomic binning, comparative biology and taxonomic classification.</title>
        <authorList>
            <person name="Goeker M."/>
        </authorList>
    </citation>
    <scope>NUCLEOTIDE SEQUENCE [LARGE SCALE GENOMIC DNA]</scope>
    <source>
        <strain evidence="1 2">DSM 40499</strain>
    </source>
</reference>
<gene>
    <name evidence="1" type="ORF">J2Z21_008746</name>
</gene>
<evidence type="ECO:0000313" key="1">
    <source>
        <dbReference type="EMBL" id="MBP2055730.1"/>
    </source>
</evidence>
<evidence type="ECO:0000313" key="2">
    <source>
        <dbReference type="Proteomes" id="UP001519309"/>
    </source>
</evidence>
<name>A0ABS4M7T7_9ACTN</name>